<evidence type="ECO:0000313" key="9">
    <source>
        <dbReference type="Proteomes" id="UP000075260"/>
    </source>
</evidence>
<evidence type="ECO:0000256" key="2">
    <source>
        <dbReference type="ARBA" id="ARBA00022729"/>
    </source>
</evidence>
<dbReference type="Gene3D" id="2.70.98.70">
    <property type="match status" value="1"/>
</dbReference>
<dbReference type="PROSITE" id="PS51257">
    <property type="entry name" value="PROKAR_LIPOPROTEIN"/>
    <property type="match status" value="1"/>
</dbReference>
<evidence type="ECO:0000256" key="1">
    <source>
        <dbReference type="ARBA" id="ARBA00004418"/>
    </source>
</evidence>
<dbReference type="Pfam" id="PF07940">
    <property type="entry name" value="Hepar_II_III_C"/>
    <property type="match status" value="1"/>
</dbReference>
<keyword evidence="4" id="KW-0456">Lyase</keyword>
<dbReference type="SUPFAM" id="SSF48230">
    <property type="entry name" value="Chondroitin AC/alginate lyase"/>
    <property type="match status" value="1"/>
</dbReference>
<dbReference type="OrthoDB" id="9763014at2"/>
<feature type="chain" id="PRO_5007567309" description="Heparinase II/III-like C-terminal domain-containing protein" evidence="6">
    <location>
        <begin position="31"/>
        <end position="751"/>
    </location>
</feature>
<dbReference type="Proteomes" id="UP000075260">
    <property type="component" value="Unassembled WGS sequence"/>
</dbReference>
<comment type="caution">
    <text evidence="8">The sequence shown here is derived from an EMBL/GenBank/DDBJ whole genome shotgun (WGS) entry which is preliminary data.</text>
</comment>
<gene>
    <name evidence="8" type="ORF">BE15_37570</name>
</gene>
<proteinExistence type="predicted"/>
<feature type="compositionally biased region" description="Basic and acidic residues" evidence="5">
    <location>
        <begin position="38"/>
        <end position="50"/>
    </location>
</feature>
<reference evidence="8 9" key="1">
    <citation type="submission" date="2014-02" db="EMBL/GenBank/DDBJ databases">
        <title>The small core and large imbalanced accessory genome model reveals a collaborative survival strategy of Sorangium cellulosum strains in nature.</title>
        <authorList>
            <person name="Han K."/>
            <person name="Peng R."/>
            <person name="Blom J."/>
            <person name="Li Y.-Z."/>
        </authorList>
    </citation>
    <scope>NUCLEOTIDE SEQUENCE [LARGE SCALE GENOMIC DNA]</scope>
    <source>
        <strain evidence="8 9">So0008-312</strain>
    </source>
</reference>
<dbReference type="EMBL" id="JEMA01000361">
    <property type="protein sequence ID" value="KYF71109.1"/>
    <property type="molecule type" value="Genomic_DNA"/>
</dbReference>
<evidence type="ECO:0000313" key="8">
    <source>
        <dbReference type="EMBL" id="KYF71109.1"/>
    </source>
</evidence>
<dbReference type="Gene3D" id="1.50.10.100">
    <property type="entry name" value="Chondroitin AC/alginate lyase"/>
    <property type="match status" value="1"/>
</dbReference>
<organism evidence="8 9">
    <name type="scientific">Sorangium cellulosum</name>
    <name type="common">Polyangium cellulosum</name>
    <dbReference type="NCBI Taxonomy" id="56"/>
    <lineage>
        <taxon>Bacteria</taxon>
        <taxon>Pseudomonadati</taxon>
        <taxon>Myxococcota</taxon>
        <taxon>Polyangia</taxon>
        <taxon>Polyangiales</taxon>
        <taxon>Polyangiaceae</taxon>
        <taxon>Sorangium</taxon>
    </lineage>
</organism>
<evidence type="ECO:0000256" key="3">
    <source>
        <dbReference type="ARBA" id="ARBA00022764"/>
    </source>
</evidence>
<dbReference type="GO" id="GO:0016829">
    <property type="term" value="F:lyase activity"/>
    <property type="evidence" value="ECO:0007669"/>
    <property type="project" value="UniProtKB-KW"/>
</dbReference>
<dbReference type="PANTHER" id="PTHR39210:SF1">
    <property type="entry name" value="HEPARIN-SULFATE LYASE"/>
    <property type="match status" value="1"/>
</dbReference>
<dbReference type="RefSeq" id="WP_061607197.1">
    <property type="nucleotide sequence ID" value="NZ_JEMA01000361.1"/>
</dbReference>
<sequence>MRSRLHRSPLPVSSLHWTLAALALATSACGADGPGPSEPRDTGVHPRLLARPEHREILRSRVEREPYASIFATLKRRAERAYAEDPDPDSWDHLANGDNASTAQANALLAWAFDDRAAADKAREFLRRLEADWDTNTVLDINIRMAKTLMGYTNAWDLLSATPWFPAAESIEAERKITEITGQLFARYVEHDLYRDLLLRPAQNNHPIRTADAIAYAALAFPGHPAAGTWWSWSISELDYLWGENGQYVQPDGGVSEGPYYSGFAWGPTAALFIALDNALEGPLSFARDCRTRSDEDPWTGHGCVDGEQATFEPPLRGGLFTKAVDWSLTLRLPWGNRPPLDDGVFTPFNGSSLLTSFGGSGAHRWDWEQNRESPRSMEFGIDLIAHHLVYVDDAVAAEEPPLLTRFFPDAGNAVFRSDWGEEARWLLLVAEHGAARKAIHDHVDGTSFSLAAYGEYLLIDPGYYKPDALDNAKTSQSPSHNVILIDGRSAPDKGLFNNFGDADAWIRNTHDGDAVEYAEAHQDYQDTHVERSVAFVDGRYFVVGDRLATTHPAARAHAWRLHGYAGLTSGGTFELLVDGARWERTRAGVEARVQSTAPGLEVVEPPYTPLTAPHVHEFEQDRKAADHAVIDATIQAEAPGFLAVLLPYKVGADAGPDAPLEATPLEAAPGVVAWQIEGDGWTDVAVLRSQGAPGEVTLPGGQVLETDAELVVLRIDGERPFALMARGTQVLVDGAPRVTAPDATGVAVEE</sequence>
<evidence type="ECO:0000256" key="6">
    <source>
        <dbReference type="SAM" id="SignalP"/>
    </source>
</evidence>
<protein>
    <recommendedName>
        <fullName evidence="7">Heparinase II/III-like C-terminal domain-containing protein</fullName>
    </recommendedName>
</protein>
<dbReference type="InterPro" id="IPR012480">
    <property type="entry name" value="Hepar_II_III_C"/>
</dbReference>
<dbReference type="InterPro" id="IPR008929">
    <property type="entry name" value="Chondroitin_lyas"/>
</dbReference>
<feature type="region of interest" description="Disordered" evidence="5">
    <location>
        <begin position="30"/>
        <end position="50"/>
    </location>
</feature>
<dbReference type="GO" id="GO:0042597">
    <property type="term" value="C:periplasmic space"/>
    <property type="evidence" value="ECO:0007669"/>
    <property type="project" value="UniProtKB-SubCell"/>
</dbReference>
<dbReference type="AlphaFoldDB" id="A0A150QT08"/>
<evidence type="ECO:0000256" key="5">
    <source>
        <dbReference type="SAM" id="MobiDB-lite"/>
    </source>
</evidence>
<accession>A0A150QT08</accession>
<evidence type="ECO:0000256" key="4">
    <source>
        <dbReference type="ARBA" id="ARBA00023239"/>
    </source>
</evidence>
<feature type="domain" description="Heparinase II/III-like C-terminal" evidence="7">
    <location>
        <begin position="405"/>
        <end position="575"/>
    </location>
</feature>
<name>A0A150QT08_SORCE</name>
<dbReference type="PANTHER" id="PTHR39210">
    <property type="entry name" value="HEPARIN-SULFATE LYASE"/>
    <property type="match status" value="1"/>
</dbReference>
<keyword evidence="3" id="KW-0574">Periplasm</keyword>
<evidence type="ECO:0000259" key="7">
    <source>
        <dbReference type="Pfam" id="PF07940"/>
    </source>
</evidence>
<comment type="subcellular location">
    <subcellularLocation>
        <location evidence="1">Periplasm</location>
    </subcellularLocation>
</comment>
<keyword evidence="2 6" id="KW-0732">Signal</keyword>
<feature type="signal peptide" evidence="6">
    <location>
        <begin position="1"/>
        <end position="30"/>
    </location>
</feature>